<dbReference type="KEGG" id="dpf:ON006_18505"/>
<evidence type="ECO:0000313" key="3">
    <source>
        <dbReference type="Proteomes" id="UP001164653"/>
    </source>
</evidence>
<dbReference type="InterPro" id="IPR029044">
    <property type="entry name" value="Nucleotide-diphossugar_trans"/>
</dbReference>
<gene>
    <name evidence="2" type="ORF">ON006_18505</name>
</gene>
<dbReference type="RefSeq" id="WP_244820856.1">
    <property type="nucleotide sequence ID" value="NZ_CP112998.1"/>
</dbReference>
<dbReference type="SUPFAM" id="SSF53448">
    <property type="entry name" value="Nucleotide-diphospho-sugar transferases"/>
    <property type="match status" value="1"/>
</dbReference>
<dbReference type="AlphaFoldDB" id="A0A9E8N727"/>
<proteinExistence type="predicted"/>
<organism evidence="2 3">
    <name type="scientific">Dyadobacter pollutisoli</name>
    <dbReference type="NCBI Taxonomy" id="2910158"/>
    <lineage>
        <taxon>Bacteria</taxon>
        <taxon>Pseudomonadati</taxon>
        <taxon>Bacteroidota</taxon>
        <taxon>Cytophagia</taxon>
        <taxon>Cytophagales</taxon>
        <taxon>Spirosomataceae</taxon>
        <taxon>Dyadobacter</taxon>
    </lineage>
</organism>
<evidence type="ECO:0000259" key="1">
    <source>
        <dbReference type="Pfam" id="PF00535"/>
    </source>
</evidence>
<dbReference type="EMBL" id="CP112998">
    <property type="protein sequence ID" value="WAC09742.1"/>
    <property type="molecule type" value="Genomic_DNA"/>
</dbReference>
<reference evidence="2" key="1">
    <citation type="submission" date="2022-11" db="EMBL/GenBank/DDBJ databases">
        <title>Dyadobacter pollutisoli sp. nov., isolated from plastic dumped soil.</title>
        <authorList>
            <person name="Kim J.M."/>
            <person name="Kim K.R."/>
            <person name="Lee J.K."/>
            <person name="Hao L."/>
            <person name="Jeon C.O."/>
        </authorList>
    </citation>
    <scope>NUCLEOTIDE SEQUENCE</scope>
    <source>
        <strain evidence="2">U1</strain>
    </source>
</reference>
<keyword evidence="2" id="KW-0328">Glycosyltransferase</keyword>
<dbReference type="PANTHER" id="PTHR22916:SF3">
    <property type="entry name" value="UDP-GLCNAC:BETAGAL BETA-1,3-N-ACETYLGLUCOSAMINYLTRANSFERASE-LIKE PROTEIN 1"/>
    <property type="match status" value="1"/>
</dbReference>
<dbReference type="Pfam" id="PF00535">
    <property type="entry name" value="Glycos_transf_2"/>
    <property type="match status" value="1"/>
</dbReference>
<keyword evidence="2" id="KW-0808">Transferase</keyword>
<dbReference type="GO" id="GO:0016758">
    <property type="term" value="F:hexosyltransferase activity"/>
    <property type="evidence" value="ECO:0007669"/>
    <property type="project" value="UniProtKB-ARBA"/>
</dbReference>
<name>A0A9E8N727_9BACT</name>
<sequence length="341" mass="39722">MRLEFALLRVEMKALEKPLVTVILTTYNQEKYIEETLTSVFYQTYPYIQLIVVDNASTDSTLSLIERFKASAPAFQIIRNNTNYGLCKAFNQGLNIANGKYMIDLSGDDIMMADRIEKQVEAFEKLPEEFAVVFSNAIYIDQKGSRLHNHYAVDGNEKALAPVPSGDVYKNILEKYFICTPTMMMRTAALNQMGGYDESLLFEDFDFWIRSSVLFKYFYLDDILTKKRIHPSSLSTKVYQKGSGILASYYAVCNKAYDLNRDQQEFDLLAARIRTFIRKCLYAQEFELAIRFRRLLNYIENPGWQTELIVFMCRLHLPLNFAYRFYIKNLKKVLTQEGFSF</sequence>
<protein>
    <submittedName>
        <fullName evidence="2">Glycosyltransferase</fullName>
        <ecNumber evidence="2">2.4.-.-</ecNumber>
    </submittedName>
</protein>
<dbReference type="Proteomes" id="UP001164653">
    <property type="component" value="Chromosome"/>
</dbReference>
<accession>A0A9E8N727</accession>
<feature type="domain" description="Glycosyltransferase 2-like" evidence="1">
    <location>
        <begin position="21"/>
        <end position="187"/>
    </location>
</feature>
<dbReference type="EC" id="2.4.-.-" evidence="2"/>
<dbReference type="PANTHER" id="PTHR22916">
    <property type="entry name" value="GLYCOSYLTRANSFERASE"/>
    <property type="match status" value="1"/>
</dbReference>
<dbReference type="InterPro" id="IPR001173">
    <property type="entry name" value="Glyco_trans_2-like"/>
</dbReference>
<evidence type="ECO:0000313" key="2">
    <source>
        <dbReference type="EMBL" id="WAC09742.1"/>
    </source>
</evidence>
<dbReference type="Gene3D" id="3.90.550.10">
    <property type="entry name" value="Spore Coat Polysaccharide Biosynthesis Protein SpsA, Chain A"/>
    <property type="match status" value="1"/>
</dbReference>
<keyword evidence="3" id="KW-1185">Reference proteome</keyword>